<dbReference type="PANTHER" id="PTHR43344:SF2">
    <property type="entry name" value="PHOSPHOSERINE PHOSPHATASE"/>
    <property type="match status" value="1"/>
</dbReference>
<sequence length="304" mass="32343">MTSASSTNIATLIAADRLETGAISEAEDRLRTVGGEPEGHHWLETGKAIDLSFGGDIAAVRQALQPLEGQFDICVQPSTNRRKMLLVSDMDSTIITVECIDELADYAGIKAEIAEITERAMQGELDFEGALRGRVALLKGLHRDTIRLCIEERVRLTPGADILLATMRGWGAHGLLVSGGFTDFVAAVVEMAGFDSMAANRLGISGDYLDGTVDGAIVDAQEKARQLHQARQQLGLASELVLAAGDGANDILMVEAAIDGGGIGASYRAKAALEAKANFAIRHNDLTALLFAQGAPREEWQTVD</sequence>
<dbReference type="SFLD" id="SFLDG01137">
    <property type="entry name" value="C1.6.1:_Phosphoserine_Phosphat"/>
    <property type="match status" value="1"/>
</dbReference>
<dbReference type="SFLD" id="SFLDG01136">
    <property type="entry name" value="C1.6:_Phosphoserine_Phosphatas"/>
    <property type="match status" value="1"/>
</dbReference>
<evidence type="ECO:0000256" key="2">
    <source>
        <dbReference type="ARBA" id="ARBA00005135"/>
    </source>
</evidence>
<keyword evidence="6" id="KW-0028">Amino-acid biosynthesis</keyword>
<dbReference type="RefSeq" id="WP_381510876.1">
    <property type="nucleotide sequence ID" value="NZ_JBHUEL010000002.1"/>
</dbReference>
<keyword evidence="7" id="KW-0479">Metal-binding</keyword>
<dbReference type="Gene3D" id="3.40.50.1000">
    <property type="entry name" value="HAD superfamily/HAD-like"/>
    <property type="match status" value="1"/>
</dbReference>
<evidence type="ECO:0000256" key="7">
    <source>
        <dbReference type="ARBA" id="ARBA00022723"/>
    </source>
</evidence>
<dbReference type="SUPFAM" id="SSF56784">
    <property type="entry name" value="HAD-like"/>
    <property type="match status" value="1"/>
</dbReference>
<keyword evidence="9" id="KW-0460">Magnesium</keyword>
<evidence type="ECO:0000256" key="13">
    <source>
        <dbReference type="ARBA" id="ARBA00048523"/>
    </source>
</evidence>
<evidence type="ECO:0000256" key="3">
    <source>
        <dbReference type="ARBA" id="ARBA00009184"/>
    </source>
</evidence>
<proteinExistence type="inferred from homology"/>
<keyword evidence="8 14" id="KW-0378">Hydrolase</keyword>
<dbReference type="Pfam" id="PF00702">
    <property type="entry name" value="Hydrolase"/>
    <property type="match status" value="1"/>
</dbReference>
<evidence type="ECO:0000256" key="12">
    <source>
        <dbReference type="ARBA" id="ARBA00048138"/>
    </source>
</evidence>
<evidence type="ECO:0000256" key="4">
    <source>
        <dbReference type="ARBA" id="ARBA00012640"/>
    </source>
</evidence>
<dbReference type="NCBIfam" id="TIGR00338">
    <property type="entry name" value="serB"/>
    <property type="match status" value="1"/>
</dbReference>
<dbReference type="GO" id="GO:0016787">
    <property type="term" value="F:hydrolase activity"/>
    <property type="evidence" value="ECO:0007669"/>
    <property type="project" value="UniProtKB-KW"/>
</dbReference>
<dbReference type="EC" id="3.1.3.3" evidence="4"/>
<protein>
    <recommendedName>
        <fullName evidence="5">Phosphoserine phosphatase</fullName>
        <ecNumber evidence="4">3.1.3.3</ecNumber>
    </recommendedName>
    <alternativeName>
        <fullName evidence="11">O-phosphoserine phosphohydrolase</fullName>
    </alternativeName>
</protein>
<comment type="pathway">
    <text evidence="2">Amino-acid biosynthesis; L-serine biosynthesis; L-serine from 3-phospho-D-glycerate: step 3/3.</text>
</comment>
<name>A0ABW4MBE0_9SPHN</name>
<dbReference type="InterPro" id="IPR050582">
    <property type="entry name" value="HAD-like_SerB"/>
</dbReference>
<dbReference type="NCBIfam" id="TIGR01488">
    <property type="entry name" value="HAD-SF-IB"/>
    <property type="match status" value="1"/>
</dbReference>
<evidence type="ECO:0000256" key="8">
    <source>
        <dbReference type="ARBA" id="ARBA00022801"/>
    </source>
</evidence>
<accession>A0ABW4MBE0</accession>
<dbReference type="EMBL" id="JBHUEL010000002">
    <property type="protein sequence ID" value="MFD1765564.1"/>
    <property type="molecule type" value="Genomic_DNA"/>
</dbReference>
<evidence type="ECO:0000256" key="5">
    <source>
        <dbReference type="ARBA" id="ARBA00015196"/>
    </source>
</evidence>
<evidence type="ECO:0000256" key="6">
    <source>
        <dbReference type="ARBA" id="ARBA00022605"/>
    </source>
</evidence>
<comment type="similarity">
    <text evidence="3">Belongs to the HAD-like hydrolase superfamily. SerB family.</text>
</comment>
<comment type="catalytic activity">
    <reaction evidence="12">
        <text>O-phospho-L-serine + H2O = L-serine + phosphate</text>
        <dbReference type="Rhea" id="RHEA:21208"/>
        <dbReference type="ChEBI" id="CHEBI:15377"/>
        <dbReference type="ChEBI" id="CHEBI:33384"/>
        <dbReference type="ChEBI" id="CHEBI:43474"/>
        <dbReference type="ChEBI" id="CHEBI:57524"/>
        <dbReference type="EC" id="3.1.3.3"/>
    </reaction>
</comment>
<dbReference type="PANTHER" id="PTHR43344">
    <property type="entry name" value="PHOSPHOSERINE PHOSPHATASE"/>
    <property type="match status" value="1"/>
</dbReference>
<reference evidence="15" key="1">
    <citation type="journal article" date="2019" name="Int. J. Syst. Evol. Microbiol.">
        <title>The Global Catalogue of Microorganisms (GCM) 10K type strain sequencing project: providing services to taxonomists for standard genome sequencing and annotation.</title>
        <authorList>
            <consortium name="The Broad Institute Genomics Platform"/>
            <consortium name="The Broad Institute Genome Sequencing Center for Infectious Disease"/>
            <person name="Wu L."/>
            <person name="Ma J."/>
        </authorList>
    </citation>
    <scope>NUCLEOTIDE SEQUENCE [LARGE SCALE GENOMIC DNA]</scope>
    <source>
        <strain evidence="15">CGMCC 1.12449</strain>
    </source>
</reference>
<gene>
    <name evidence="14" type="primary">serB</name>
    <name evidence="14" type="ORF">ACFSAG_01750</name>
</gene>
<keyword evidence="15" id="KW-1185">Reference proteome</keyword>
<dbReference type="Proteomes" id="UP001597215">
    <property type="component" value="Unassembled WGS sequence"/>
</dbReference>
<organism evidence="14 15">
    <name type="scientific">Sphingorhabdus buctiana</name>
    <dbReference type="NCBI Taxonomy" id="1508805"/>
    <lineage>
        <taxon>Bacteria</taxon>
        <taxon>Pseudomonadati</taxon>
        <taxon>Pseudomonadota</taxon>
        <taxon>Alphaproteobacteria</taxon>
        <taxon>Sphingomonadales</taxon>
        <taxon>Sphingomonadaceae</taxon>
        <taxon>Sphingorhabdus</taxon>
    </lineage>
</organism>
<dbReference type="SFLD" id="SFLDS00003">
    <property type="entry name" value="Haloacid_Dehalogenase"/>
    <property type="match status" value="1"/>
</dbReference>
<dbReference type="SFLD" id="SFLDF00029">
    <property type="entry name" value="phosphoserine_phosphatase"/>
    <property type="match status" value="1"/>
</dbReference>
<evidence type="ECO:0000256" key="10">
    <source>
        <dbReference type="ARBA" id="ARBA00023299"/>
    </source>
</evidence>
<dbReference type="InterPro" id="IPR004469">
    <property type="entry name" value="PSP"/>
</dbReference>
<keyword evidence="10" id="KW-0718">Serine biosynthesis</keyword>
<evidence type="ECO:0000256" key="11">
    <source>
        <dbReference type="ARBA" id="ARBA00031693"/>
    </source>
</evidence>
<dbReference type="InterPro" id="IPR023214">
    <property type="entry name" value="HAD_sf"/>
</dbReference>
<evidence type="ECO:0000256" key="9">
    <source>
        <dbReference type="ARBA" id="ARBA00022842"/>
    </source>
</evidence>
<evidence type="ECO:0000313" key="15">
    <source>
        <dbReference type="Proteomes" id="UP001597215"/>
    </source>
</evidence>
<evidence type="ECO:0000313" key="14">
    <source>
        <dbReference type="EMBL" id="MFD1765564.1"/>
    </source>
</evidence>
<comment type="catalytic activity">
    <reaction evidence="13">
        <text>O-phospho-D-serine + H2O = D-serine + phosphate</text>
        <dbReference type="Rhea" id="RHEA:24873"/>
        <dbReference type="ChEBI" id="CHEBI:15377"/>
        <dbReference type="ChEBI" id="CHEBI:35247"/>
        <dbReference type="ChEBI" id="CHEBI:43474"/>
        <dbReference type="ChEBI" id="CHEBI:58680"/>
        <dbReference type="EC" id="3.1.3.3"/>
    </reaction>
</comment>
<evidence type="ECO:0000256" key="1">
    <source>
        <dbReference type="ARBA" id="ARBA00001946"/>
    </source>
</evidence>
<comment type="caution">
    <text evidence="14">The sequence shown here is derived from an EMBL/GenBank/DDBJ whole genome shotgun (WGS) entry which is preliminary data.</text>
</comment>
<comment type="cofactor">
    <cofactor evidence="1">
        <name>Mg(2+)</name>
        <dbReference type="ChEBI" id="CHEBI:18420"/>
    </cofactor>
</comment>
<dbReference type="InterPro" id="IPR036412">
    <property type="entry name" value="HAD-like_sf"/>
</dbReference>